<name>A0ABS7HA97_9HYPH</name>
<dbReference type="Pfam" id="PF00892">
    <property type="entry name" value="EamA"/>
    <property type="match status" value="1"/>
</dbReference>
<evidence type="ECO:0000256" key="3">
    <source>
        <dbReference type="ARBA" id="ARBA00022692"/>
    </source>
</evidence>
<accession>A0ABS7HA97</accession>
<dbReference type="SUPFAM" id="SSF103481">
    <property type="entry name" value="Multidrug resistance efflux transporter EmrE"/>
    <property type="match status" value="1"/>
</dbReference>
<evidence type="ECO:0000256" key="5">
    <source>
        <dbReference type="ARBA" id="ARBA00023136"/>
    </source>
</evidence>
<gene>
    <name evidence="9" type="ORF">JNB71_07670</name>
</gene>
<reference evidence="9 10" key="1">
    <citation type="journal article" date="2021" name="MBio">
        <title>Poor Competitiveness of Bradyrhizobium in Pigeon Pea Root Colonization in Indian Soils.</title>
        <authorList>
            <person name="Chalasani D."/>
            <person name="Basu A."/>
            <person name="Pullabhotla S.V.S.R.N."/>
            <person name="Jorrin B."/>
            <person name="Neal A.L."/>
            <person name="Poole P.S."/>
            <person name="Podile A.R."/>
            <person name="Tkacz A."/>
        </authorList>
    </citation>
    <scope>NUCLEOTIDE SEQUENCE [LARGE SCALE GENOMIC DNA]</scope>
    <source>
        <strain evidence="9 10">HU44</strain>
    </source>
</reference>
<comment type="caution">
    <text evidence="9">The sequence shown here is derived from an EMBL/GenBank/DDBJ whole genome shotgun (WGS) entry which is preliminary data.</text>
</comment>
<evidence type="ECO:0000259" key="8">
    <source>
        <dbReference type="Pfam" id="PF00892"/>
    </source>
</evidence>
<evidence type="ECO:0000256" key="4">
    <source>
        <dbReference type="ARBA" id="ARBA00022989"/>
    </source>
</evidence>
<evidence type="ECO:0000313" key="10">
    <source>
        <dbReference type="Proteomes" id="UP000757604"/>
    </source>
</evidence>
<sequence length="321" mass="33105">MRQPPLEPTPTNDSNLEDEDLDQRTATPAYGNETAMPVAAPLTTGTSAALTGGVLCLLSMSSVQFGSAFSASAIAAYGPFGTTWLRLIWAAALLAIVVRPPILRYSRAQWQTAGLLGASMAGMTLCFFAAIERIPLGLAVAIDFLGPLAVATFAFGLGWRLVWPLIAGAGVLFLAHDGHSWVGDPTGILFAFGAATGWGLYIILMKKAGNAFEGLQGLSMSLIVAAIVATPFGLLEVSRLTVEGVVAVAGLALLVPLIPYALEMIALRRMSTSSFGILMSLEPAIGALAGFVVLSQPMTALQIAGTVLVVAASAGATASGR</sequence>
<feature type="transmembrane region" description="Helical" evidence="7">
    <location>
        <begin position="274"/>
        <end position="294"/>
    </location>
</feature>
<dbReference type="PANTHER" id="PTHR32322:SF2">
    <property type="entry name" value="EAMA DOMAIN-CONTAINING PROTEIN"/>
    <property type="match status" value="1"/>
</dbReference>
<feature type="transmembrane region" description="Helical" evidence="7">
    <location>
        <begin position="188"/>
        <end position="205"/>
    </location>
</feature>
<keyword evidence="5 7" id="KW-0472">Membrane</keyword>
<keyword evidence="10" id="KW-1185">Reference proteome</keyword>
<dbReference type="Proteomes" id="UP000757604">
    <property type="component" value="Unassembled WGS sequence"/>
</dbReference>
<feature type="transmembrane region" description="Helical" evidence="7">
    <location>
        <begin position="300"/>
        <end position="318"/>
    </location>
</feature>
<evidence type="ECO:0000256" key="1">
    <source>
        <dbReference type="ARBA" id="ARBA00004141"/>
    </source>
</evidence>
<protein>
    <submittedName>
        <fullName evidence="9">EamA family transporter</fullName>
    </submittedName>
</protein>
<comment type="similarity">
    <text evidence="2">Belongs to the EamA transporter family.</text>
</comment>
<feature type="transmembrane region" description="Helical" evidence="7">
    <location>
        <begin position="217"/>
        <end position="234"/>
    </location>
</feature>
<evidence type="ECO:0000256" key="2">
    <source>
        <dbReference type="ARBA" id="ARBA00007362"/>
    </source>
</evidence>
<keyword evidence="4 7" id="KW-1133">Transmembrane helix</keyword>
<dbReference type="EMBL" id="JAEUAO010000002">
    <property type="protein sequence ID" value="MBW9063193.1"/>
    <property type="molecule type" value="Genomic_DNA"/>
</dbReference>
<evidence type="ECO:0000256" key="6">
    <source>
        <dbReference type="SAM" id="MobiDB-lite"/>
    </source>
</evidence>
<keyword evidence="3 7" id="KW-0812">Transmembrane</keyword>
<feature type="domain" description="EamA" evidence="8">
    <location>
        <begin position="186"/>
        <end position="314"/>
    </location>
</feature>
<feature type="transmembrane region" description="Helical" evidence="7">
    <location>
        <begin position="114"/>
        <end position="131"/>
    </location>
</feature>
<feature type="transmembrane region" description="Helical" evidence="7">
    <location>
        <begin position="240"/>
        <end position="262"/>
    </location>
</feature>
<dbReference type="InterPro" id="IPR000620">
    <property type="entry name" value="EamA_dom"/>
</dbReference>
<dbReference type="InterPro" id="IPR037185">
    <property type="entry name" value="EmrE-like"/>
</dbReference>
<proteinExistence type="inferred from homology"/>
<evidence type="ECO:0000313" key="9">
    <source>
        <dbReference type="EMBL" id="MBW9063193.1"/>
    </source>
</evidence>
<comment type="subcellular location">
    <subcellularLocation>
        <location evidence="1">Membrane</location>
        <topology evidence="1">Multi-pass membrane protein</topology>
    </subcellularLocation>
</comment>
<evidence type="ECO:0000256" key="7">
    <source>
        <dbReference type="SAM" id="Phobius"/>
    </source>
</evidence>
<organism evidence="9 10">
    <name type="scientific">Rhizobium herbae</name>
    <dbReference type="NCBI Taxonomy" id="508661"/>
    <lineage>
        <taxon>Bacteria</taxon>
        <taxon>Pseudomonadati</taxon>
        <taxon>Pseudomonadota</taxon>
        <taxon>Alphaproteobacteria</taxon>
        <taxon>Hyphomicrobiales</taxon>
        <taxon>Rhizobiaceae</taxon>
        <taxon>Rhizobium/Agrobacterium group</taxon>
        <taxon>Rhizobium</taxon>
    </lineage>
</organism>
<feature type="transmembrane region" description="Helical" evidence="7">
    <location>
        <begin position="137"/>
        <end position="155"/>
    </location>
</feature>
<dbReference type="InterPro" id="IPR050638">
    <property type="entry name" value="AA-Vitamin_Transporters"/>
</dbReference>
<feature type="region of interest" description="Disordered" evidence="6">
    <location>
        <begin position="1"/>
        <end position="20"/>
    </location>
</feature>
<dbReference type="PANTHER" id="PTHR32322">
    <property type="entry name" value="INNER MEMBRANE TRANSPORTER"/>
    <property type="match status" value="1"/>
</dbReference>